<dbReference type="Gene3D" id="1.25.40.420">
    <property type="match status" value="1"/>
</dbReference>
<protein>
    <recommendedName>
        <fullName evidence="5">Kelch-like protein 17</fullName>
    </recommendedName>
</protein>
<dbReference type="Pfam" id="PF07534">
    <property type="entry name" value="TLD"/>
    <property type="match status" value="1"/>
</dbReference>
<dbReference type="GO" id="GO:0005737">
    <property type="term" value="C:cytoplasm"/>
    <property type="evidence" value="ECO:0007669"/>
    <property type="project" value="TreeGrafter"/>
</dbReference>
<dbReference type="HOGENOM" id="CLU_021542_0_1_1"/>
<dbReference type="Gene3D" id="3.30.710.10">
    <property type="entry name" value="Potassium Channel Kv1.1, Chain A"/>
    <property type="match status" value="1"/>
</dbReference>
<dbReference type="Proteomes" id="UP000022910">
    <property type="component" value="Unassembled WGS sequence"/>
</dbReference>
<evidence type="ECO:0008006" key="5">
    <source>
        <dbReference type="Google" id="ProtNLM"/>
    </source>
</evidence>
<dbReference type="SUPFAM" id="SSF54695">
    <property type="entry name" value="POZ domain"/>
    <property type="match status" value="1"/>
</dbReference>
<sequence>MSYKFESDVIKTLGELLENKVNCDVIVRIGQKPNFKEFHGHSIILGCRSKYFNEILFTEYIRKKDGKYIITKQNLTPQAFDVILKYLYTGHFNINAKTGYELLDIMVASEELKLEQLTKLTEEFIMGNYQQFLQSEPVGVIRVIYYNKSFYNLQEYCLQIISSEPEILFNKDIFIKLPALLLESVLRRDDLNLSEIEIWDNLIKWGLAQGQFNKDVSEWDQDDFDHFQGILYKFIPLIRFYLISSDDYINKVKPYEDIFPKELIDHLLNFYSNSEYRSTIKIIPRISARHSVIIDQALGHFAVFANWIDKMGDHNKYTTKTMPYKFNLLYRLSRDGNTAEAFHRKCDNKGATIIIIKIGGSEQIIGGYNPFNWDSRSGYKLTYDSFIFSFTDRRDTKTASVGYSGGISSVGCYSTNGPIFGGYFYCRSDGSIWTAYSTNYFNLSGFPNKSIIAEDYEVFQVIKQLNM</sequence>
<evidence type="ECO:0000313" key="3">
    <source>
        <dbReference type="EMBL" id="EXX58736.1"/>
    </source>
</evidence>
<dbReference type="InterPro" id="IPR011333">
    <property type="entry name" value="SKP1/BTB/POZ_sf"/>
</dbReference>
<dbReference type="InterPro" id="IPR052407">
    <property type="entry name" value="BTB_POZ_domain_cont_9"/>
</dbReference>
<dbReference type="PROSITE" id="PS50097">
    <property type="entry name" value="BTB"/>
    <property type="match status" value="1"/>
</dbReference>
<keyword evidence="4" id="KW-1185">Reference proteome</keyword>
<comment type="caution">
    <text evidence="3">The sequence shown here is derived from an EMBL/GenBank/DDBJ whole genome shotgun (WGS) entry which is preliminary data.</text>
</comment>
<dbReference type="AlphaFoldDB" id="A0A015KGJ9"/>
<evidence type="ECO:0000259" key="1">
    <source>
        <dbReference type="PROSITE" id="PS50097"/>
    </source>
</evidence>
<feature type="domain" description="BTB" evidence="1">
    <location>
        <begin position="23"/>
        <end position="96"/>
    </location>
</feature>
<dbReference type="PANTHER" id="PTHR46306">
    <property type="entry name" value="BTB/POZ DOMAIN-CONTAINING PROTEIN 9"/>
    <property type="match status" value="1"/>
</dbReference>
<organism evidence="3 4">
    <name type="scientific">Rhizophagus irregularis (strain DAOM 197198w)</name>
    <name type="common">Glomus intraradices</name>
    <dbReference type="NCBI Taxonomy" id="1432141"/>
    <lineage>
        <taxon>Eukaryota</taxon>
        <taxon>Fungi</taxon>
        <taxon>Fungi incertae sedis</taxon>
        <taxon>Mucoromycota</taxon>
        <taxon>Glomeromycotina</taxon>
        <taxon>Glomeromycetes</taxon>
        <taxon>Glomerales</taxon>
        <taxon>Glomeraceae</taxon>
        <taxon>Rhizophagus</taxon>
    </lineage>
</organism>
<dbReference type="InterPro" id="IPR000210">
    <property type="entry name" value="BTB/POZ_dom"/>
</dbReference>
<dbReference type="PANTHER" id="PTHR46306:SF1">
    <property type="entry name" value="BTB_POZ DOMAIN-CONTAINING PROTEIN 9"/>
    <property type="match status" value="1"/>
</dbReference>
<dbReference type="Pfam" id="PF00651">
    <property type="entry name" value="BTB"/>
    <property type="match status" value="1"/>
</dbReference>
<name>A0A015KGJ9_RHIIW</name>
<dbReference type="EMBL" id="JEMT01026627">
    <property type="protein sequence ID" value="EXX58736.1"/>
    <property type="molecule type" value="Genomic_DNA"/>
</dbReference>
<dbReference type="PROSITE" id="PS51886">
    <property type="entry name" value="TLDC"/>
    <property type="match status" value="1"/>
</dbReference>
<proteinExistence type="predicted"/>
<dbReference type="SMR" id="A0A015KGJ9"/>
<dbReference type="SMART" id="SM00225">
    <property type="entry name" value="BTB"/>
    <property type="match status" value="1"/>
</dbReference>
<evidence type="ECO:0000259" key="2">
    <source>
        <dbReference type="PROSITE" id="PS51886"/>
    </source>
</evidence>
<evidence type="ECO:0000313" key="4">
    <source>
        <dbReference type="Proteomes" id="UP000022910"/>
    </source>
</evidence>
<reference evidence="3 4" key="1">
    <citation type="submission" date="2014-02" db="EMBL/GenBank/DDBJ databases">
        <title>Single nucleus genome sequencing reveals high similarity among nuclei of an endomycorrhizal fungus.</title>
        <authorList>
            <person name="Lin K."/>
            <person name="Geurts R."/>
            <person name="Zhang Z."/>
            <person name="Limpens E."/>
            <person name="Saunders D.G."/>
            <person name="Mu D."/>
            <person name="Pang E."/>
            <person name="Cao H."/>
            <person name="Cha H."/>
            <person name="Lin T."/>
            <person name="Zhou Q."/>
            <person name="Shang Y."/>
            <person name="Li Y."/>
            <person name="Ivanov S."/>
            <person name="Sharma T."/>
            <person name="Velzen R.V."/>
            <person name="Ruijter N.D."/>
            <person name="Aanen D.K."/>
            <person name="Win J."/>
            <person name="Kamoun S."/>
            <person name="Bisseling T."/>
            <person name="Huang S."/>
        </authorList>
    </citation>
    <scope>NUCLEOTIDE SEQUENCE [LARGE SCALE GENOMIC DNA]</scope>
    <source>
        <strain evidence="4">DAOM197198w</strain>
    </source>
</reference>
<dbReference type="InterPro" id="IPR006571">
    <property type="entry name" value="TLDc_dom"/>
</dbReference>
<feature type="domain" description="TLDc" evidence="2">
    <location>
        <begin position="296"/>
        <end position="462"/>
    </location>
</feature>
<accession>A0A015KGJ9</accession>
<gene>
    <name evidence="3" type="ORF">RirG_195250</name>
</gene>